<organism evidence="1 2">
    <name type="scientific">Prorocentrum cordatum</name>
    <dbReference type="NCBI Taxonomy" id="2364126"/>
    <lineage>
        <taxon>Eukaryota</taxon>
        <taxon>Sar</taxon>
        <taxon>Alveolata</taxon>
        <taxon>Dinophyceae</taxon>
        <taxon>Prorocentrales</taxon>
        <taxon>Prorocentraceae</taxon>
        <taxon>Prorocentrum</taxon>
    </lineage>
</organism>
<dbReference type="EMBL" id="CAUYUJ010001850">
    <property type="protein sequence ID" value="CAK0797942.1"/>
    <property type="molecule type" value="Genomic_DNA"/>
</dbReference>
<sequence length="78" mass="9138">VQLRREQAFNVITNKSRVKAIDARADEPASFGATRQEEPMPSTCVDYNIVSNLPFEVHHWARPEERPRLKERNPRPRK</sequence>
<feature type="non-terminal residue" evidence="1">
    <location>
        <position position="1"/>
    </location>
</feature>
<feature type="non-terminal residue" evidence="1">
    <location>
        <position position="78"/>
    </location>
</feature>
<evidence type="ECO:0000313" key="2">
    <source>
        <dbReference type="Proteomes" id="UP001189429"/>
    </source>
</evidence>
<dbReference type="Proteomes" id="UP001189429">
    <property type="component" value="Unassembled WGS sequence"/>
</dbReference>
<evidence type="ECO:0000313" key="1">
    <source>
        <dbReference type="EMBL" id="CAK0797942.1"/>
    </source>
</evidence>
<name>A0ABN9Q1D5_9DINO</name>
<comment type="caution">
    <text evidence="1">The sequence shown here is derived from an EMBL/GenBank/DDBJ whole genome shotgun (WGS) entry which is preliminary data.</text>
</comment>
<proteinExistence type="predicted"/>
<keyword evidence="2" id="KW-1185">Reference proteome</keyword>
<protein>
    <submittedName>
        <fullName evidence="1">Uncharacterized protein</fullName>
    </submittedName>
</protein>
<accession>A0ABN9Q1D5</accession>
<gene>
    <name evidence="1" type="ORF">PCOR1329_LOCUS6870</name>
</gene>
<reference evidence="1" key="1">
    <citation type="submission" date="2023-10" db="EMBL/GenBank/DDBJ databases">
        <authorList>
            <person name="Chen Y."/>
            <person name="Shah S."/>
            <person name="Dougan E. K."/>
            <person name="Thang M."/>
            <person name="Chan C."/>
        </authorList>
    </citation>
    <scope>NUCLEOTIDE SEQUENCE [LARGE SCALE GENOMIC DNA]</scope>
</reference>